<protein>
    <recommendedName>
        <fullName evidence="1">ISXO2-like transposase domain-containing protein</fullName>
    </recommendedName>
</protein>
<dbReference type="HOGENOM" id="CLU_044348_8_0_1"/>
<dbReference type="EMBL" id="KK365334">
    <property type="protein sequence ID" value="KCZ79182.1"/>
    <property type="molecule type" value="Genomic_DNA"/>
</dbReference>
<accession>A0A059EWD7</accession>
<dbReference type="OrthoDB" id="10052789at2759"/>
<sequence>MCTIEINSFRNHAFATFLPYKNESTILPIIISQIAENFVIWTDEFKSYITLINLGFRHKTICHKYEFFNSEIGVNTHTVESFNNELKLEIKKRRGIKRN</sequence>
<proteinExistence type="predicted"/>
<keyword evidence="3" id="KW-1185">Reference proteome</keyword>
<evidence type="ECO:0000259" key="1">
    <source>
        <dbReference type="Pfam" id="PF12762"/>
    </source>
</evidence>
<dbReference type="InterPro" id="IPR053164">
    <property type="entry name" value="IS1016-like_transposase"/>
</dbReference>
<dbReference type="VEuPathDB" id="MicrosporidiaDB:H312_03431"/>
<gene>
    <name evidence="2" type="ORF">H312_03431</name>
</gene>
<dbReference type="PANTHER" id="PTHR47163:SF2">
    <property type="entry name" value="SI:DKEY-17M8.2"/>
    <property type="match status" value="1"/>
</dbReference>
<dbReference type="Pfam" id="PF12762">
    <property type="entry name" value="DDE_Tnp_IS1595"/>
    <property type="match status" value="1"/>
</dbReference>
<organism evidence="2 3">
    <name type="scientific">Anncaliia algerae PRA339</name>
    <dbReference type="NCBI Taxonomy" id="1288291"/>
    <lineage>
        <taxon>Eukaryota</taxon>
        <taxon>Fungi</taxon>
        <taxon>Fungi incertae sedis</taxon>
        <taxon>Microsporidia</taxon>
        <taxon>Tubulinosematoidea</taxon>
        <taxon>Tubulinosematidae</taxon>
        <taxon>Anncaliia</taxon>
    </lineage>
</organism>
<dbReference type="Proteomes" id="UP000030655">
    <property type="component" value="Unassembled WGS sequence"/>
</dbReference>
<reference evidence="3" key="1">
    <citation type="submission" date="2013-02" db="EMBL/GenBank/DDBJ databases">
        <authorList>
            <consortium name="The Broad Institute Genome Sequencing Platform"/>
            <person name="Cuomo C."/>
            <person name="Becnel J."/>
            <person name="Sanscrainte N."/>
            <person name="Walker B."/>
            <person name="Young S.K."/>
            <person name="Zeng Q."/>
            <person name="Gargeya S."/>
            <person name="Fitzgerald M."/>
            <person name="Haas B."/>
            <person name="Abouelleil A."/>
            <person name="Alvarado L."/>
            <person name="Arachchi H.M."/>
            <person name="Berlin A.M."/>
            <person name="Chapman S.B."/>
            <person name="Dewar J."/>
            <person name="Goldberg J."/>
            <person name="Griggs A."/>
            <person name="Gujja S."/>
            <person name="Hansen M."/>
            <person name="Howarth C."/>
            <person name="Imamovic A."/>
            <person name="Larimer J."/>
            <person name="McCowan C."/>
            <person name="Murphy C."/>
            <person name="Neiman D."/>
            <person name="Pearson M."/>
            <person name="Priest M."/>
            <person name="Roberts A."/>
            <person name="Saif S."/>
            <person name="Shea T."/>
            <person name="Sisk P."/>
            <person name="Sykes S."/>
            <person name="Wortman J."/>
            <person name="Nusbaum C."/>
            <person name="Birren B."/>
        </authorList>
    </citation>
    <scope>NUCLEOTIDE SEQUENCE [LARGE SCALE GENOMIC DNA]</scope>
    <source>
        <strain evidence="3">PRA339</strain>
    </source>
</reference>
<feature type="domain" description="ISXO2-like transposase" evidence="1">
    <location>
        <begin position="7"/>
        <end position="91"/>
    </location>
</feature>
<evidence type="ECO:0000313" key="3">
    <source>
        <dbReference type="Proteomes" id="UP000030655"/>
    </source>
</evidence>
<evidence type="ECO:0000313" key="2">
    <source>
        <dbReference type="EMBL" id="KCZ79182.1"/>
    </source>
</evidence>
<dbReference type="AlphaFoldDB" id="A0A059EWD7"/>
<reference evidence="2 3" key="2">
    <citation type="submission" date="2014-03" db="EMBL/GenBank/DDBJ databases">
        <title>The Genome Sequence of Anncaliia algerae insect isolate PRA339.</title>
        <authorList>
            <consortium name="The Broad Institute Genome Sequencing Platform"/>
            <consortium name="The Broad Institute Genome Sequencing Center for Infectious Disease"/>
            <person name="Cuomo C."/>
            <person name="Becnel J."/>
            <person name="Sanscrainte N."/>
            <person name="Walker B."/>
            <person name="Young S.K."/>
            <person name="Zeng Q."/>
            <person name="Gargeya S."/>
            <person name="Fitzgerald M."/>
            <person name="Haas B."/>
            <person name="Abouelleil A."/>
            <person name="Alvarado L."/>
            <person name="Arachchi H.M."/>
            <person name="Berlin A.M."/>
            <person name="Chapman S.B."/>
            <person name="Dewar J."/>
            <person name="Goldberg J."/>
            <person name="Griggs A."/>
            <person name="Gujja S."/>
            <person name="Hansen M."/>
            <person name="Howarth C."/>
            <person name="Imamovic A."/>
            <person name="Larimer J."/>
            <person name="McCowan C."/>
            <person name="Murphy C."/>
            <person name="Neiman D."/>
            <person name="Pearson M."/>
            <person name="Priest M."/>
            <person name="Roberts A."/>
            <person name="Saif S."/>
            <person name="Shea T."/>
            <person name="Sisk P."/>
            <person name="Sykes S."/>
            <person name="Wortman J."/>
            <person name="Nusbaum C."/>
            <person name="Birren B."/>
        </authorList>
    </citation>
    <scope>NUCLEOTIDE SEQUENCE [LARGE SCALE GENOMIC DNA]</scope>
    <source>
        <strain evidence="2 3">PRA339</strain>
    </source>
</reference>
<name>A0A059EWD7_9MICR</name>
<dbReference type="InterPro" id="IPR024445">
    <property type="entry name" value="Tnp_ISXO2-like"/>
</dbReference>
<dbReference type="PANTHER" id="PTHR47163">
    <property type="entry name" value="DDE_TNP_IS1595 DOMAIN-CONTAINING PROTEIN"/>
    <property type="match status" value="1"/>
</dbReference>